<organism evidence="1">
    <name type="scientific">marine sediment metagenome</name>
    <dbReference type="NCBI Taxonomy" id="412755"/>
    <lineage>
        <taxon>unclassified sequences</taxon>
        <taxon>metagenomes</taxon>
        <taxon>ecological metagenomes</taxon>
    </lineage>
</organism>
<name>X1AE14_9ZZZZ</name>
<comment type="caution">
    <text evidence="1">The sequence shown here is derived from an EMBL/GenBank/DDBJ whole genome shotgun (WGS) entry which is preliminary data.</text>
</comment>
<dbReference type="AlphaFoldDB" id="X1AE14"/>
<feature type="non-terminal residue" evidence="1">
    <location>
        <position position="62"/>
    </location>
</feature>
<accession>X1AE14</accession>
<dbReference type="EMBL" id="BART01013764">
    <property type="protein sequence ID" value="GAG80835.1"/>
    <property type="molecule type" value="Genomic_DNA"/>
</dbReference>
<evidence type="ECO:0000313" key="1">
    <source>
        <dbReference type="EMBL" id="GAG80835.1"/>
    </source>
</evidence>
<gene>
    <name evidence="1" type="ORF">S01H4_27934</name>
</gene>
<reference evidence="1" key="1">
    <citation type="journal article" date="2014" name="Front. Microbiol.">
        <title>High frequency of phylogenetically diverse reductive dehalogenase-homologous genes in deep subseafloor sedimentary metagenomes.</title>
        <authorList>
            <person name="Kawai M."/>
            <person name="Futagami T."/>
            <person name="Toyoda A."/>
            <person name="Takaki Y."/>
            <person name="Nishi S."/>
            <person name="Hori S."/>
            <person name="Arai W."/>
            <person name="Tsubouchi T."/>
            <person name="Morono Y."/>
            <person name="Uchiyama I."/>
            <person name="Ito T."/>
            <person name="Fujiyama A."/>
            <person name="Inagaki F."/>
            <person name="Takami H."/>
        </authorList>
    </citation>
    <scope>NUCLEOTIDE SEQUENCE</scope>
    <source>
        <strain evidence="1">Expedition CK06-06</strain>
    </source>
</reference>
<proteinExistence type="predicted"/>
<sequence length="62" mass="7074">MPEKETITWYPGSETSIPHKLKFLNGNFDKDHQAEKALSAGQFVTVDSKGFILDIWDPHTKK</sequence>
<protein>
    <submittedName>
        <fullName evidence="1">Uncharacterized protein</fullName>
    </submittedName>
</protein>